<gene>
    <name evidence="1" type="ORF">SAMN05661086_02099</name>
</gene>
<organism evidence="1 2">
    <name type="scientific">Anaeromicropila populeti</name>
    <dbReference type="NCBI Taxonomy" id="37658"/>
    <lineage>
        <taxon>Bacteria</taxon>
        <taxon>Bacillati</taxon>
        <taxon>Bacillota</taxon>
        <taxon>Clostridia</taxon>
        <taxon>Lachnospirales</taxon>
        <taxon>Lachnospiraceae</taxon>
        <taxon>Anaeromicropila</taxon>
    </lineage>
</organism>
<sequence>MREKKIVLFLVEGKSDVEALETIFEVIFEHERIKFEIIKTDITADENIGKNNIDSVIISKIDKFLEKNPQVTASDILQIIQLTDMDGAGVAPEKVLKSKNQVTSYTLDFIYAKDRNRMIARNIRKRDILSFLIKKTYIIKQIPNKENDGIVYKLNYRIYYFSRNLEHVLYNIVEEVDKNRKVQLAEQFSDQYIDREKEFILYINNPEIKVSGDYVATWKFIMQGCHSLHRKTNVGLIFKEFIYDE</sequence>
<dbReference type="RefSeq" id="WP_092560630.1">
    <property type="nucleotide sequence ID" value="NZ_FOYZ01000007.1"/>
</dbReference>
<dbReference type="AlphaFoldDB" id="A0A1I6JYV4"/>
<dbReference type="Proteomes" id="UP000199659">
    <property type="component" value="Unassembled WGS sequence"/>
</dbReference>
<protein>
    <submittedName>
        <fullName evidence="1">Uncharacterized protein</fullName>
    </submittedName>
</protein>
<dbReference type="OrthoDB" id="2110614at2"/>
<evidence type="ECO:0000313" key="1">
    <source>
        <dbReference type="EMBL" id="SFR84134.1"/>
    </source>
</evidence>
<proteinExistence type="predicted"/>
<name>A0A1I6JYV4_9FIRM</name>
<accession>A0A1I6JYV4</accession>
<keyword evidence="2" id="KW-1185">Reference proteome</keyword>
<evidence type="ECO:0000313" key="2">
    <source>
        <dbReference type="Proteomes" id="UP000199659"/>
    </source>
</evidence>
<reference evidence="1 2" key="1">
    <citation type="submission" date="2016-10" db="EMBL/GenBank/DDBJ databases">
        <authorList>
            <person name="de Groot N.N."/>
        </authorList>
    </citation>
    <scope>NUCLEOTIDE SEQUENCE [LARGE SCALE GENOMIC DNA]</scope>
    <source>
        <strain evidence="1 2">743A</strain>
    </source>
</reference>
<dbReference type="STRING" id="37658.SAMN05661086_02099"/>
<dbReference type="EMBL" id="FOYZ01000007">
    <property type="protein sequence ID" value="SFR84134.1"/>
    <property type="molecule type" value="Genomic_DNA"/>
</dbReference>